<dbReference type="EMBL" id="MN740556">
    <property type="protein sequence ID" value="QHU32958.1"/>
    <property type="molecule type" value="Genomic_DNA"/>
</dbReference>
<feature type="transmembrane region" description="Helical" evidence="1">
    <location>
        <begin position="25"/>
        <end position="47"/>
    </location>
</feature>
<reference evidence="3" key="1">
    <citation type="journal article" date="2020" name="Nature">
        <title>Giant virus diversity and host interactions through global metagenomics.</title>
        <authorList>
            <person name="Schulz F."/>
            <person name="Roux S."/>
            <person name="Paez-Espino D."/>
            <person name="Jungbluth S."/>
            <person name="Walsh D.A."/>
            <person name="Denef V.J."/>
            <person name="McMahon K.D."/>
            <person name="Konstantinidis K.T."/>
            <person name="Eloe-Fadrosh E.A."/>
            <person name="Kyrpides N.C."/>
            <person name="Woyke T."/>
        </authorList>
    </citation>
    <scope>NUCLEOTIDE SEQUENCE</scope>
    <source>
        <strain evidence="3">GVMAG-S-1014582-52</strain>
    </source>
</reference>
<keyword evidence="1" id="KW-1133">Transmembrane helix</keyword>
<dbReference type="AlphaFoldDB" id="A0A6C0LSI3"/>
<name>A0A6C0LSI3_9ZZZZ</name>
<keyword evidence="1" id="KW-0472">Membrane</keyword>
<proteinExistence type="predicted"/>
<sequence>MTFTIEDYNQLGDRLTKFKSSVADALLSAGYITGIILGIIGFFLLIVELDTFRKVRDINYWKVKKNVGKILENYMESSSVSINLNALILSSNHVNLKYRNRVSFEYEINGEKYISYKYSFYEPWSDNPIIPKMEGKFFPPEEIVDVLINPNDPSEAYIANKPYTNYNRITIAIILSTIGIYIVMKSS</sequence>
<evidence type="ECO:0000313" key="3">
    <source>
        <dbReference type="EMBL" id="QHU32958.1"/>
    </source>
</evidence>
<feature type="transmembrane region" description="Helical" evidence="1">
    <location>
        <begin position="166"/>
        <end position="184"/>
    </location>
</feature>
<evidence type="ECO:0000256" key="1">
    <source>
        <dbReference type="SAM" id="Phobius"/>
    </source>
</evidence>
<feature type="domain" description="DUF3592" evidence="2">
    <location>
        <begin position="99"/>
        <end position="160"/>
    </location>
</feature>
<keyword evidence="1" id="KW-0812">Transmembrane</keyword>
<evidence type="ECO:0000259" key="2">
    <source>
        <dbReference type="Pfam" id="PF12158"/>
    </source>
</evidence>
<dbReference type="InterPro" id="IPR021994">
    <property type="entry name" value="DUF3592"/>
</dbReference>
<dbReference type="Pfam" id="PF12158">
    <property type="entry name" value="DUF3592"/>
    <property type="match status" value="1"/>
</dbReference>
<protein>
    <recommendedName>
        <fullName evidence="2">DUF3592 domain-containing protein</fullName>
    </recommendedName>
</protein>
<accession>A0A6C0LSI3</accession>
<organism evidence="3">
    <name type="scientific">viral metagenome</name>
    <dbReference type="NCBI Taxonomy" id="1070528"/>
    <lineage>
        <taxon>unclassified sequences</taxon>
        <taxon>metagenomes</taxon>
        <taxon>organismal metagenomes</taxon>
    </lineage>
</organism>